<dbReference type="InterPro" id="IPR045584">
    <property type="entry name" value="Pilin-like"/>
</dbReference>
<evidence type="ECO:0000256" key="2">
    <source>
        <dbReference type="SAM" id="Phobius"/>
    </source>
</evidence>
<dbReference type="RefSeq" id="WP_267541699.1">
    <property type="nucleotide sequence ID" value="NZ_JAPNKA010000001.1"/>
</dbReference>
<dbReference type="SUPFAM" id="SSF54523">
    <property type="entry name" value="Pili subunits"/>
    <property type="match status" value="1"/>
</dbReference>
<feature type="region of interest" description="Disordered" evidence="1">
    <location>
        <begin position="100"/>
        <end position="128"/>
    </location>
</feature>
<comment type="caution">
    <text evidence="4">The sequence shown here is derived from an EMBL/GenBank/DDBJ whole genome shotgun (WGS) entry which is preliminary data.</text>
</comment>
<keyword evidence="5" id="KW-1185">Reference proteome</keyword>
<sequence length="128" mass="13937">MTPRRRPHLMVIFLPFAFVAIGITVWLGLRGKHDPGAAQVHADFARLLSALEAYRAEHGSIPDEGDLSFLVPKYLPAVPTDPWGHPYAFASDGQRPFLQSYGQDGLRGGNGANQDHTNHDGHAAVGTR</sequence>
<evidence type="ECO:0000256" key="1">
    <source>
        <dbReference type="SAM" id="MobiDB-lite"/>
    </source>
</evidence>
<feature type="transmembrane region" description="Helical" evidence="2">
    <location>
        <begin position="9"/>
        <end position="29"/>
    </location>
</feature>
<gene>
    <name evidence="4" type="ORF">OV287_52850</name>
</gene>
<evidence type="ECO:0000313" key="4">
    <source>
        <dbReference type="EMBL" id="MCY1083157.1"/>
    </source>
</evidence>
<organism evidence="4 5">
    <name type="scientific">Archangium lansingense</name>
    <dbReference type="NCBI Taxonomy" id="2995310"/>
    <lineage>
        <taxon>Bacteria</taxon>
        <taxon>Pseudomonadati</taxon>
        <taxon>Myxococcota</taxon>
        <taxon>Myxococcia</taxon>
        <taxon>Myxococcales</taxon>
        <taxon>Cystobacterineae</taxon>
        <taxon>Archangiaceae</taxon>
        <taxon>Archangium</taxon>
    </lineage>
</organism>
<reference evidence="4 5" key="1">
    <citation type="submission" date="2022-11" db="EMBL/GenBank/DDBJ databases">
        <title>Minimal conservation of predation-associated metabolite biosynthetic gene clusters underscores biosynthetic potential of Myxococcota including descriptions for ten novel species: Archangium lansinium sp. nov., Myxococcus landrumus sp. nov., Nannocystis bai.</title>
        <authorList>
            <person name="Ahearne A."/>
            <person name="Stevens C."/>
            <person name="Phillips K."/>
        </authorList>
    </citation>
    <scope>NUCLEOTIDE SEQUENCE [LARGE SCALE GENOMIC DNA]</scope>
    <source>
        <strain evidence="4 5">MIWBW</strain>
    </source>
</reference>
<keyword evidence="2" id="KW-0812">Transmembrane</keyword>
<keyword evidence="2" id="KW-1133">Transmembrane helix</keyword>
<dbReference type="EMBL" id="JAPNKA010000001">
    <property type="protein sequence ID" value="MCY1083157.1"/>
    <property type="molecule type" value="Genomic_DNA"/>
</dbReference>
<accession>A0ABT4AN77</accession>
<protein>
    <submittedName>
        <fullName evidence="4">Type II secretion system protein GspG</fullName>
    </submittedName>
</protein>
<feature type="domain" description="Type II secretion system protein GspG C-terminal" evidence="3">
    <location>
        <begin position="39"/>
        <end position="118"/>
    </location>
</feature>
<keyword evidence="2" id="KW-0472">Membrane</keyword>
<evidence type="ECO:0000313" key="5">
    <source>
        <dbReference type="Proteomes" id="UP001207654"/>
    </source>
</evidence>
<dbReference type="Pfam" id="PF08334">
    <property type="entry name" value="T2SSG"/>
    <property type="match status" value="1"/>
</dbReference>
<dbReference type="Proteomes" id="UP001207654">
    <property type="component" value="Unassembled WGS sequence"/>
</dbReference>
<proteinExistence type="predicted"/>
<dbReference type="InterPro" id="IPR013545">
    <property type="entry name" value="T2SS_protein-GspG_C"/>
</dbReference>
<dbReference type="Gene3D" id="3.30.700.10">
    <property type="entry name" value="Glycoprotein, Type 4 Pilin"/>
    <property type="match status" value="1"/>
</dbReference>
<name>A0ABT4AN77_9BACT</name>
<evidence type="ECO:0000259" key="3">
    <source>
        <dbReference type="Pfam" id="PF08334"/>
    </source>
</evidence>